<accession>A0A9P5PZP4</accession>
<evidence type="ECO:0000313" key="2">
    <source>
        <dbReference type="EMBL" id="KAF9070975.1"/>
    </source>
</evidence>
<dbReference type="EMBL" id="JADNRY010000036">
    <property type="protein sequence ID" value="KAF9070975.1"/>
    <property type="molecule type" value="Genomic_DNA"/>
</dbReference>
<sequence length="1112" mass="123583">MLQPLHWLGKYFFYAIGNTPATSLTRDLSTGTPANILLLGCGDPRDVLFSIFNEDKRSNRRLDITCSDIDPAIIVHDITARNILLVTMIIDNKTALPTVWKLFYDMKIDRDSYSKLIDHCKMLWEYSSTQKAWVDSPYGPTIKFSTLHTLEQVRQHWKLYIEMENLPLNKQQSIREAFTKLLNAASQKFSEHPNISPARAAGPLMPEASSIYGQHSLHYSSTGVSSTESTSLTSATMINPTFAYSFVGEGCNVHYGTSPLTPFHTSALFANATRPLHTSDVLQAAQKHFGEWCDSYRSRAAHPSKIVLRFLVGEATAVCGAFQSLNTTHCVHTLIPVSQWRTDMLTFDESQYSIPNDASAPTHFDVITTSNLIDHVGLLNILVAALPLRNSNGVIYTESLLYRGKRKDAAKEFGAQLFADLGMMTLLLGVAPVDYLSGFSSQSNAHETLVNTFGGQLRQVTTWKAPTSSDLSVNARPAVVFGNLQLGTLLWNVYHQMFEDENPLTVLKKYHHFDNIGAISSSNKIMYNRESFVLFLKLIRGNLALLAKDWEAVMKTFLDLQGSDGTLLTDTAHRQDFYLSLYRHNVYTFPFYQKPLPQTGRFTEWSLVPHLVRVVLTVPRSTLDNAFNDPAVATPVLRCEVRGMLSVHVFSSVHAVFGRVSSTGTKSSPQISLKEDKEGWEGKSPLVVSFTIPTRLLVEFEPQGNLSINLAIASTVCTIAGFAPKLGTSLNVYSAMLSDGNHIKVLPEPISHAAFPTPALSTESLPHKIGSCGPVMVSLDDKHETVHLFSCRMNIEDPETVQSFGTEGVTPNVKQVSPCAVRLTVSSTSQNFIFPYPVQGSDYRLRLARKSLYIELLVPPSGPFQSGGMRTRPFPVTLPDSSSRYPDIQVWNIHHVNLSRLPVLDCSRPKALSEWFNTHIELMMSTREHEFWNNIKEPLRQIMVEATGVHGGKARRLFSLKDRATCTVDTILFISDLRFDQSAYTVVCDGFVLPLTDELIANSNGLLAGLINGEDVVQIWLGEGGVASWKHLIPAFVERCRSSWIHTASCKYKAQGSIPLTDNIKQSPLCSCGQSKDVEGMLNNPSWRPFAPHTTRIALSPLFAGTYLDPII</sequence>
<name>A0A9P5PZP4_9AGAR</name>
<dbReference type="Pfam" id="PF14737">
    <property type="entry name" value="DUF4470"/>
    <property type="match status" value="1"/>
</dbReference>
<comment type="caution">
    <text evidence="2">The sequence shown here is derived from an EMBL/GenBank/DDBJ whole genome shotgun (WGS) entry which is preliminary data.</text>
</comment>
<evidence type="ECO:0000259" key="1">
    <source>
        <dbReference type="Pfam" id="PF14737"/>
    </source>
</evidence>
<evidence type="ECO:0000313" key="3">
    <source>
        <dbReference type="Proteomes" id="UP000772434"/>
    </source>
</evidence>
<proteinExistence type="predicted"/>
<organism evidence="2 3">
    <name type="scientific">Rhodocollybia butyracea</name>
    <dbReference type="NCBI Taxonomy" id="206335"/>
    <lineage>
        <taxon>Eukaryota</taxon>
        <taxon>Fungi</taxon>
        <taxon>Dikarya</taxon>
        <taxon>Basidiomycota</taxon>
        <taxon>Agaricomycotina</taxon>
        <taxon>Agaricomycetes</taxon>
        <taxon>Agaricomycetidae</taxon>
        <taxon>Agaricales</taxon>
        <taxon>Marasmiineae</taxon>
        <taxon>Omphalotaceae</taxon>
        <taxon>Rhodocollybia</taxon>
    </lineage>
</organism>
<feature type="domain" description="DUF4470" evidence="1">
    <location>
        <begin position="16"/>
        <end position="107"/>
    </location>
</feature>
<keyword evidence="3" id="KW-1185">Reference proteome</keyword>
<protein>
    <recommendedName>
        <fullName evidence="1">DUF4470 domain-containing protein</fullName>
    </recommendedName>
</protein>
<dbReference type="OrthoDB" id="432970at2759"/>
<gene>
    <name evidence="2" type="ORF">BDP27DRAFT_1362206</name>
</gene>
<dbReference type="Proteomes" id="UP000772434">
    <property type="component" value="Unassembled WGS sequence"/>
</dbReference>
<reference evidence="2" key="1">
    <citation type="submission" date="2020-11" db="EMBL/GenBank/DDBJ databases">
        <authorList>
            <consortium name="DOE Joint Genome Institute"/>
            <person name="Ahrendt S."/>
            <person name="Riley R."/>
            <person name="Andreopoulos W."/>
            <person name="Labutti K."/>
            <person name="Pangilinan J."/>
            <person name="Ruiz-Duenas F.J."/>
            <person name="Barrasa J.M."/>
            <person name="Sanchez-Garcia M."/>
            <person name="Camarero S."/>
            <person name="Miyauchi S."/>
            <person name="Serrano A."/>
            <person name="Linde D."/>
            <person name="Babiker R."/>
            <person name="Drula E."/>
            <person name="Ayuso-Fernandez I."/>
            <person name="Pacheco R."/>
            <person name="Padilla G."/>
            <person name="Ferreira P."/>
            <person name="Barriuso J."/>
            <person name="Kellner H."/>
            <person name="Castanera R."/>
            <person name="Alfaro M."/>
            <person name="Ramirez L."/>
            <person name="Pisabarro A.G."/>
            <person name="Kuo A."/>
            <person name="Tritt A."/>
            <person name="Lipzen A."/>
            <person name="He G."/>
            <person name="Yan M."/>
            <person name="Ng V."/>
            <person name="Cullen D."/>
            <person name="Martin F."/>
            <person name="Rosso M.-N."/>
            <person name="Henrissat B."/>
            <person name="Hibbett D."/>
            <person name="Martinez A.T."/>
            <person name="Grigoriev I.V."/>
        </authorList>
    </citation>
    <scope>NUCLEOTIDE SEQUENCE</scope>
    <source>
        <strain evidence="2">AH 40177</strain>
    </source>
</reference>
<dbReference type="InterPro" id="IPR027974">
    <property type="entry name" value="DUF4470"/>
</dbReference>
<dbReference type="AlphaFoldDB" id="A0A9P5PZP4"/>